<dbReference type="AlphaFoldDB" id="A0A7C8IWY8"/>
<dbReference type="PANTHER" id="PTHR35910:SF6">
    <property type="entry name" value="2EXR DOMAIN-CONTAINING PROTEIN"/>
    <property type="match status" value="1"/>
</dbReference>
<evidence type="ECO:0000313" key="2">
    <source>
        <dbReference type="EMBL" id="KAF2972780.1"/>
    </source>
</evidence>
<evidence type="ECO:0000313" key="3">
    <source>
        <dbReference type="Proteomes" id="UP000481858"/>
    </source>
</evidence>
<feature type="domain" description="2EXR" evidence="1">
    <location>
        <begin position="26"/>
        <end position="134"/>
    </location>
</feature>
<proteinExistence type="predicted"/>
<protein>
    <recommendedName>
        <fullName evidence="1">2EXR domain-containing protein</fullName>
    </recommendedName>
</protein>
<gene>
    <name evidence="2" type="ORF">GQX73_g828</name>
</gene>
<accession>A0A7C8IWY8</accession>
<organism evidence="2 3">
    <name type="scientific">Xylaria multiplex</name>
    <dbReference type="NCBI Taxonomy" id="323545"/>
    <lineage>
        <taxon>Eukaryota</taxon>
        <taxon>Fungi</taxon>
        <taxon>Dikarya</taxon>
        <taxon>Ascomycota</taxon>
        <taxon>Pezizomycotina</taxon>
        <taxon>Sordariomycetes</taxon>
        <taxon>Xylariomycetidae</taxon>
        <taxon>Xylariales</taxon>
        <taxon>Xylariaceae</taxon>
        <taxon>Xylaria</taxon>
    </lineage>
</organism>
<name>A0A7C8IWY8_9PEZI</name>
<evidence type="ECO:0000259" key="1">
    <source>
        <dbReference type="Pfam" id="PF20150"/>
    </source>
</evidence>
<dbReference type="OrthoDB" id="3469466at2759"/>
<reference evidence="2 3" key="1">
    <citation type="submission" date="2019-12" db="EMBL/GenBank/DDBJ databases">
        <title>Draft genome sequence of the ascomycete Xylaria multiplex DSM 110363.</title>
        <authorList>
            <person name="Buettner E."/>
            <person name="Kellner H."/>
        </authorList>
    </citation>
    <scope>NUCLEOTIDE SEQUENCE [LARGE SCALE GENOMIC DNA]</scope>
    <source>
        <strain evidence="2 3">DSM 110363</strain>
    </source>
</reference>
<dbReference type="PANTHER" id="PTHR35910">
    <property type="entry name" value="2EXR DOMAIN-CONTAINING PROTEIN"/>
    <property type="match status" value="1"/>
</dbReference>
<dbReference type="Pfam" id="PF20150">
    <property type="entry name" value="2EXR"/>
    <property type="match status" value="1"/>
</dbReference>
<keyword evidence="3" id="KW-1185">Reference proteome</keyword>
<sequence length="401" mass="46363">MMTSLIVSEGQSLGLLNKEYNEDHVFPQFVLLPWELRNQVWEYALHKRRLIRVTLKEGQPNDITEQESSDIKYGRCSLFINGSQLFSKLLRVNSEARKAALKFYRVRLPCVLTHPGSARMRVGMFPFNPEYDVLWFEQVCHLTDFLSAVIMHDSRGIGLRNCAVSLTNIRATLETDDPDNYKCPAFTRTINNIREFYLVAETNSYYLDRVKEQCNSHALQNDTPITQSFCPLMSSIPTFDLLRRDPRSIEHDISRLFLGLDDIPREISSWKLMLREWGVDPSQMETRVLFNYCNSNPCLPIEDSSHEGPDLQRFRIPGADRLLYESSSSSAPTIHLTVETQAPKRDNPAFGFWMFPLEAFSEKNKLRYPISEDIWDFSDYWPELGLIRLPTGPSTNESGKK</sequence>
<comment type="caution">
    <text evidence="2">The sequence shown here is derived from an EMBL/GenBank/DDBJ whole genome shotgun (WGS) entry which is preliminary data.</text>
</comment>
<dbReference type="InParanoid" id="A0A7C8IWY8"/>
<dbReference type="EMBL" id="WUBL01000004">
    <property type="protein sequence ID" value="KAF2972780.1"/>
    <property type="molecule type" value="Genomic_DNA"/>
</dbReference>
<dbReference type="Proteomes" id="UP000481858">
    <property type="component" value="Unassembled WGS sequence"/>
</dbReference>
<dbReference type="InterPro" id="IPR045518">
    <property type="entry name" value="2EXR"/>
</dbReference>